<sequence>MKLQEQVLDWDSIQFPAHPMRPKTVNWIHGQRPEGNYSYGNLDWPKKIGQDVASRWTIQDTLSRFGDNRDSSGRTLEQTEREGELRRSYSELASQIAYRYPNPGLPRAREGAMGGTWRHIKEVQAFTGSRLCFIDGLVSLYDQEDFNVNPPLSARRALQPPYAPTQQEYAASKQGVVLPVIDNDNQRKIRLAPNPKRKGHYRYC</sequence>
<reference evidence="1" key="1">
    <citation type="submission" date="2020-05" db="UniProtKB">
        <authorList>
            <consortium name="EnsemblMetazoa"/>
        </authorList>
    </citation>
    <scope>IDENTIFICATION</scope>
    <source>
        <strain evidence="1">BB02</strain>
    </source>
</reference>
<gene>
    <name evidence="1" type="primary">106051058</name>
</gene>
<proteinExistence type="predicted"/>
<dbReference type="AlphaFoldDB" id="A0A2C9KFS9"/>
<dbReference type="EnsemblMetazoa" id="BGLB018984-RA">
    <property type="protein sequence ID" value="BGLB018984-PA"/>
    <property type="gene ID" value="BGLB018984"/>
</dbReference>
<protein>
    <submittedName>
        <fullName evidence="1">Uncharacterized protein</fullName>
    </submittedName>
</protein>
<dbReference type="EnsemblMetazoa" id="BGLB018984-RC">
    <property type="protein sequence ID" value="BGLB018984-PC"/>
    <property type="gene ID" value="BGLB018984"/>
</dbReference>
<dbReference type="Proteomes" id="UP000076420">
    <property type="component" value="Unassembled WGS sequence"/>
</dbReference>
<dbReference type="KEGG" id="bgt:106051058"/>
<dbReference type="VEuPathDB" id="VectorBase:BGLB018984"/>
<dbReference type="VEuPathDB" id="VectorBase:BGLAX_045348"/>
<evidence type="ECO:0000313" key="1">
    <source>
        <dbReference type="EnsemblMetazoa" id="BGLB018984-PA"/>
    </source>
</evidence>
<name>A0A2C9KFS9_BIOGL</name>
<evidence type="ECO:0000313" key="2">
    <source>
        <dbReference type="Proteomes" id="UP000076420"/>
    </source>
</evidence>
<organism evidence="1 2">
    <name type="scientific">Biomphalaria glabrata</name>
    <name type="common">Bloodfluke planorb</name>
    <name type="synonym">Freshwater snail</name>
    <dbReference type="NCBI Taxonomy" id="6526"/>
    <lineage>
        <taxon>Eukaryota</taxon>
        <taxon>Metazoa</taxon>
        <taxon>Spiralia</taxon>
        <taxon>Lophotrochozoa</taxon>
        <taxon>Mollusca</taxon>
        <taxon>Gastropoda</taxon>
        <taxon>Heterobranchia</taxon>
        <taxon>Euthyneura</taxon>
        <taxon>Panpulmonata</taxon>
        <taxon>Hygrophila</taxon>
        <taxon>Lymnaeoidea</taxon>
        <taxon>Planorbidae</taxon>
        <taxon>Biomphalaria</taxon>
    </lineage>
</organism>
<accession>A0A2C9KFS9</accession>
<dbReference type="OrthoDB" id="6091552at2759"/>